<dbReference type="AlphaFoldDB" id="A0A1G1V4L5"/>
<keyword evidence="9" id="KW-0479">Metal-binding</keyword>
<dbReference type="PROSITE" id="PS50860">
    <property type="entry name" value="AA_TRNA_LIGASE_II_ALA"/>
    <property type="match status" value="1"/>
</dbReference>
<keyword evidence="6 9" id="KW-0694">RNA-binding</keyword>
<dbReference type="STRING" id="1797516.A3D26_03385"/>
<dbReference type="InterPro" id="IPR018163">
    <property type="entry name" value="Thr/Ala-tRNA-synth_IIc_edit"/>
</dbReference>
<dbReference type="EMBL" id="MHBZ01000037">
    <property type="protein sequence ID" value="OGY10316.1"/>
    <property type="molecule type" value="Genomic_DNA"/>
</dbReference>
<gene>
    <name evidence="9" type="primary">alaS</name>
    <name evidence="11" type="ORF">A3D26_03385</name>
</gene>
<dbReference type="GO" id="GO:0002161">
    <property type="term" value="F:aminoacyl-tRNA deacylase activity"/>
    <property type="evidence" value="ECO:0007669"/>
    <property type="project" value="TreeGrafter"/>
</dbReference>
<evidence type="ECO:0000259" key="10">
    <source>
        <dbReference type="PROSITE" id="PS50860"/>
    </source>
</evidence>
<evidence type="ECO:0000256" key="7">
    <source>
        <dbReference type="ARBA" id="ARBA00022917"/>
    </source>
</evidence>
<dbReference type="FunFam" id="3.30.930.10:FF:000180">
    <property type="entry name" value="Alanyl tRNA synthetase"/>
    <property type="match status" value="1"/>
</dbReference>
<dbReference type="InterPro" id="IPR045864">
    <property type="entry name" value="aa-tRNA-synth_II/BPL/LPL"/>
</dbReference>
<keyword evidence="7 9" id="KW-0648">Protein biosynthesis</keyword>
<feature type="binding site" evidence="9">
    <location>
        <position position="564"/>
    </location>
    <ligand>
        <name>Zn(2+)</name>
        <dbReference type="ChEBI" id="CHEBI:29105"/>
    </ligand>
</feature>
<dbReference type="Pfam" id="PF01411">
    <property type="entry name" value="tRNA-synt_2c"/>
    <property type="match status" value="1"/>
</dbReference>
<dbReference type="NCBIfam" id="NF002436">
    <property type="entry name" value="PRK01584.1"/>
    <property type="match status" value="1"/>
</dbReference>
<dbReference type="GO" id="GO:0000049">
    <property type="term" value="F:tRNA binding"/>
    <property type="evidence" value="ECO:0007669"/>
    <property type="project" value="UniProtKB-KW"/>
</dbReference>
<feature type="binding site" evidence="9">
    <location>
        <position position="560"/>
    </location>
    <ligand>
        <name>Zn(2+)</name>
        <dbReference type="ChEBI" id="CHEBI:29105"/>
    </ligand>
</feature>
<dbReference type="Gene3D" id="3.30.54.20">
    <property type="match status" value="1"/>
</dbReference>
<dbReference type="PANTHER" id="PTHR11777:SF9">
    <property type="entry name" value="ALANINE--TRNA LIGASE, CYTOPLASMIC"/>
    <property type="match status" value="1"/>
</dbReference>
<dbReference type="SMART" id="SM00863">
    <property type="entry name" value="tRNA_SAD"/>
    <property type="match status" value="1"/>
</dbReference>
<evidence type="ECO:0000313" key="11">
    <source>
        <dbReference type="EMBL" id="OGY10316.1"/>
    </source>
</evidence>
<feature type="binding site" evidence="9">
    <location>
        <position position="458"/>
    </location>
    <ligand>
        <name>Zn(2+)</name>
        <dbReference type="ChEBI" id="CHEBI:29105"/>
    </ligand>
</feature>
<keyword evidence="9" id="KW-0862">Zinc</keyword>
<evidence type="ECO:0000256" key="6">
    <source>
        <dbReference type="ARBA" id="ARBA00022884"/>
    </source>
</evidence>
<keyword evidence="8 9" id="KW-0030">Aminoacyl-tRNA synthetase</keyword>
<dbReference type="CDD" id="cd00673">
    <property type="entry name" value="AlaRS_core"/>
    <property type="match status" value="1"/>
</dbReference>
<dbReference type="InterPro" id="IPR012947">
    <property type="entry name" value="tRNA_SAD"/>
</dbReference>
<keyword evidence="5 9" id="KW-0067">ATP-binding</keyword>
<comment type="cofactor">
    <cofactor evidence="9">
        <name>Zn(2+)</name>
        <dbReference type="ChEBI" id="CHEBI:29105"/>
    </cofactor>
    <text evidence="9">Binds 1 zinc ion per subunit.</text>
</comment>
<feature type="domain" description="Alanyl-transfer RNA synthetases family profile" evidence="10">
    <location>
        <begin position="1"/>
        <end position="594"/>
    </location>
</feature>
<dbReference type="SUPFAM" id="SSF55681">
    <property type="entry name" value="Class II aaRS and biotin synthetases"/>
    <property type="match status" value="1"/>
</dbReference>
<accession>A0A1G1V4L5</accession>
<dbReference type="PRINTS" id="PR00980">
    <property type="entry name" value="TRNASYNTHALA"/>
</dbReference>
<keyword evidence="2 9" id="KW-0820">tRNA-binding</keyword>
<protein>
    <recommendedName>
        <fullName evidence="9">Alanine--tRNA ligase</fullName>
        <ecNumber evidence="9">6.1.1.7</ecNumber>
    </recommendedName>
    <alternativeName>
        <fullName evidence="9">Alanyl-tRNA synthetase</fullName>
        <shortName evidence="9">AlaRS</shortName>
    </alternativeName>
</protein>
<proteinExistence type="inferred from homology"/>
<dbReference type="Pfam" id="PF07973">
    <property type="entry name" value="tRNA_SAD"/>
    <property type="match status" value="1"/>
</dbReference>
<feature type="binding site" evidence="9">
    <location>
        <position position="462"/>
    </location>
    <ligand>
        <name>Zn(2+)</name>
        <dbReference type="ChEBI" id="CHEBI:29105"/>
    </ligand>
</feature>
<comment type="domain">
    <text evidence="9">Consists of three domains; the N-terminal catalytic domain, the editing domain and the C-terminal C-Ala domain. The editing domain removes incorrectly charged amino acids, while the C-Ala domain, along with tRNA(Ala), serves as a bridge to cooperatively bring together the editing and aminoacylation centers thus stimulating deacylation of misacylated tRNAs.</text>
</comment>
<dbReference type="EC" id="6.1.1.7" evidence="9"/>
<reference evidence="11 12" key="1">
    <citation type="journal article" date="2016" name="Nat. Commun.">
        <title>Thousands of microbial genomes shed light on interconnected biogeochemical processes in an aquifer system.</title>
        <authorList>
            <person name="Anantharaman K."/>
            <person name="Brown C.T."/>
            <person name="Hug L.A."/>
            <person name="Sharon I."/>
            <person name="Castelle C.J."/>
            <person name="Probst A.J."/>
            <person name="Thomas B.C."/>
            <person name="Singh A."/>
            <person name="Wilkins M.J."/>
            <person name="Karaoz U."/>
            <person name="Brodie E.L."/>
            <person name="Williams K.H."/>
            <person name="Hubbard S.S."/>
            <person name="Banfield J.F."/>
        </authorList>
    </citation>
    <scope>NUCLEOTIDE SEQUENCE [LARGE SCALE GENOMIC DNA]</scope>
</reference>
<dbReference type="GO" id="GO:0005524">
    <property type="term" value="F:ATP binding"/>
    <property type="evidence" value="ECO:0007669"/>
    <property type="project" value="UniProtKB-UniRule"/>
</dbReference>
<dbReference type="SUPFAM" id="SSF101353">
    <property type="entry name" value="Putative anticodon-binding domain of alanyl-tRNA synthetase (AlaRS)"/>
    <property type="match status" value="1"/>
</dbReference>
<organism evidence="11 12">
    <name type="scientific">Candidatus Blackburnbacteria bacterium RIFCSPHIGHO2_02_FULL_44_20</name>
    <dbReference type="NCBI Taxonomy" id="1797516"/>
    <lineage>
        <taxon>Bacteria</taxon>
        <taxon>Candidatus Blackburniibacteriota</taxon>
    </lineage>
</organism>
<evidence type="ECO:0000256" key="1">
    <source>
        <dbReference type="ARBA" id="ARBA00008226"/>
    </source>
</evidence>
<evidence type="ECO:0000313" key="12">
    <source>
        <dbReference type="Proteomes" id="UP000178319"/>
    </source>
</evidence>
<sequence>MTSSEIRKKYLKFFESRGHKIIPPAPLVPKDDPTTLFTTAGMQPLVPFLLGEEHPQGKRLVNIQPCLRTDDIDEVGDATHNTFLEMMGNWSLGDYWKKESLEWSLEFLTEELKLPKEKLAVTIFAGDNDAPRDDESMEIWKSLGIPEDRISPLGRKDNWWGPVGNSGPCGPDSEIFFWTGEGQPKDSPGENPLWVEVWNNVFMEYSKTSDGKYEPLSQQNVDTGMGLERITAVVQGKNNVYETDIFKFLYEAIEERTKTSEVKSLRVIADHTRAATFLIASGIEPGNVERGYVLRRLVRRAVRAAYRSGIERGFFTELAKIIINKFSAFYPELKENENKIYETLMEEEDRFQEPVNRIELYKQDLEIAEKEGVIKKIGTIPILKENKVASGLYVFENYQTYGTPPDLAQDVVEELGLTFDKEEFDRVTKEHQQKSRTAASGKFAGGLADHSDKVIKGHTATHLLHRALRDVLGEDVHQTGSNINPERVRFDFTYGKKMTEEEVNKVEEIVNQKISEDLQVEFRIMPLEEAKKTQAIGLFNEKYLDYVKVYFIGDYSKEFCGGPHVSNTSEIGRVKITKEESAGSGIRRIYATIE</sequence>
<evidence type="ECO:0000256" key="5">
    <source>
        <dbReference type="ARBA" id="ARBA00022840"/>
    </source>
</evidence>
<keyword evidence="3 9" id="KW-0436">Ligase</keyword>
<keyword evidence="4 9" id="KW-0547">Nucleotide-binding</keyword>
<dbReference type="PANTHER" id="PTHR11777">
    <property type="entry name" value="ALANYL-TRNA SYNTHETASE"/>
    <property type="match status" value="1"/>
</dbReference>
<dbReference type="GO" id="GO:0004813">
    <property type="term" value="F:alanine-tRNA ligase activity"/>
    <property type="evidence" value="ECO:0007669"/>
    <property type="project" value="UniProtKB-UniRule"/>
</dbReference>
<dbReference type="HAMAP" id="MF_00036_B">
    <property type="entry name" value="Ala_tRNA_synth_B"/>
    <property type="match status" value="1"/>
</dbReference>
<keyword evidence="9" id="KW-0963">Cytoplasm</keyword>
<dbReference type="GO" id="GO:0006419">
    <property type="term" value="P:alanyl-tRNA aminoacylation"/>
    <property type="evidence" value="ECO:0007669"/>
    <property type="project" value="UniProtKB-UniRule"/>
</dbReference>
<name>A0A1G1V4L5_9BACT</name>
<dbReference type="InterPro" id="IPR023033">
    <property type="entry name" value="Ala_tRNA_ligase_euk/bac"/>
</dbReference>
<dbReference type="InterPro" id="IPR018165">
    <property type="entry name" value="Ala-tRNA-synth_IIc_core"/>
</dbReference>
<evidence type="ECO:0000256" key="8">
    <source>
        <dbReference type="ARBA" id="ARBA00023146"/>
    </source>
</evidence>
<comment type="function">
    <text evidence="9">Catalyzes the attachment of alanine to tRNA(Ala) in a two-step reaction: alanine is first activated by ATP to form Ala-AMP and then transferred to the acceptor end of tRNA(Ala). Also edits incorrectly charged Ser-tRNA(Ala) and Gly-tRNA(Ala) via its editing domain.</text>
</comment>
<dbReference type="FunFam" id="3.30.980.10:FF:000004">
    <property type="entry name" value="Alanine--tRNA ligase, cytoplasmic"/>
    <property type="match status" value="1"/>
</dbReference>
<dbReference type="Gene3D" id="3.30.980.10">
    <property type="entry name" value="Threonyl-trna Synthetase, Chain A, domain 2"/>
    <property type="match status" value="1"/>
</dbReference>
<evidence type="ECO:0000256" key="2">
    <source>
        <dbReference type="ARBA" id="ARBA00022555"/>
    </source>
</evidence>
<dbReference type="GO" id="GO:0008270">
    <property type="term" value="F:zinc ion binding"/>
    <property type="evidence" value="ECO:0007669"/>
    <property type="project" value="UniProtKB-UniRule"/>
</dbReference>
<evidence type="ECO:0000256" key="9">
    <source>
        <dbReference type="HAMAP-Rule" id="MF_00036"/>
    </source>
</evidence>
<dbReference type="InterPro" id="IPR050058">
    <property type="entry name" value="Ala-tRNA_ligase"/>
</dbReference>
<comment type="catalytic activity">
    <reaction evidence="9">
        <text>tRNA(Ala) + L-alanine + ATP = L-alanyl-tRNA(Ala) + AMP + diphosphate</text>
        <dbReference type="Rhea" id="RHEA:12540"/>
        <dbReference type="Rhea" id="RHEA-COMP:9657"/>
        <dbReference type="Rhea" id="RHEA-COMP:9923"/>
        <dbReference type="ChEBI" id="CHEBI:30616"/>
        <dbReference type="ChEBI" id="CHEBI:33019"/>
        <dbReference type="ChEBI" id="CHEBI:57972"/>
        <dbReference type="ChEBI" id="CHEBI:78442"/>
        <dbReference type="ChEBI" id="CHEBI:78497"/>
        <dbReference type="ChEBI" id="CHEBI:456215"/>
        <dbReference type="EC" id="6.1.1.7"/>
    </reaction>
</comment>
<dbReference type="InterPro" id="IPR002318">
    <property type="entry name" value="Ala-tRNA-lgiase_IIc"/>
</dbReference>
<dbReference type="Gene3D" id="3.30.930.10">
    <property type="entry name" value="Bira Bifunctional Protein, Domain 2"/>
    <property type="match status" value="1"/>
</dbReference>
<dbReference type="InterPro" id="IPR018162">
    <property type="entry name" value="Ala-tRNA-ligase_IIc_anticod-bd"/>
</dbReference>
<dbReference type="InterPro" id="IPR018164">
    <property type="entry name" value="Ala-tRNA-synth_IIc_N"/>
</dbReference>
<comment type="subcellular location">
    <subcellularLocation>
        <location evidence="9">Cytoplasm</location>
    </subcellularLocation>
</comment>
<evidence type="ECO:0000256" key="3">
    <source>
        <dbReference type="ARBA" id="ARBA00022598"/>
    </source>
</evidence>
<dbReference type="SUPFAM" id="SSF55186">
    <property type="entry name" value="ThrRS/AlaRS common domain"/>
    <property type="match status" value="1"/>
</dbReference>
<comment type="caution">
    <text evidence="11">The sequence shown here is derived from an EMBL/GenBank/DDBJ whole genome shotgun (WGS) entry which is preliminary data.</text>
</comment>
<comment type="similarity">
    <text evidence="1 9">Belongs to the class-II aminoacyl-tRNA synthetase family.</text>
</comment>
<evidence type="ECO:0000256" key="4">
    <source>
        <dbReference type="ARBA" id="ARBA00022741"/>
    </source>
</evidence>
<dbReference type="Proteomes" id="UP000178319">
    <property type="component" value="Unassembled WGS sequence"/>
</dbReference>
<dbReference type="GO" id="GO:0005737">
    <property type="term" value="C:cytoplasm"/>
    <property type="evidence" value="ECO:0007669"/>
    <property type="project" value="UniProtKB-SubCell"/>
</dbReference>